<feature type="region of interest" description="Disordered" evidence="1">
    <location>
        <begin position="121"/>
        <end position="142"/>
    </location>
</feature>
<dbReference type="NCBIfam" id="TIGR00426">
    <property type="entry name" value="competence protein ComEA helix-hairpin-helix repeat region"/>
    <property type="match status" value="1"/>
</dbReference>
<feature type="domain" description="Helix-hairpin-helix DNA-binding motif class 1" evidence="3">
    <location>
        <begin position="91"/>
        <end position="110"/>
    </location>
</feature>
<dbReference type="PANTHER" id="PTHR21180">
    <property type="entry name" value="ENDONUCLEASE/EXONUCLEASE/PHOSPHATASE FAMILY DOMAIN-CONTAINING PROTEIN 1"/>
    <property type="match status" value="1"/>
</dbReference>
<dbReference type="EMBL" id="DSLG01000002">
    <property type="protein sequence ID" value="HEA86799.1"/>
    <property type="molecule type" value="Genomic_DNA"/>
</dbReference>
<sequence>MNEREKTVLIFLSAVLLIGAVINVFKSWQLRHRLASLPLELKRATSVPADTVIDINSATAEQLEALPGIGPVLAQRIVSYREKHGAFKDIAEICNVSGIGPKKFAALKEFITCKQVRDDESRPQFTEQTGDATIRRKGIKTR</sequence>
<keyword evidence="2" id="KW-0472">Membrane</keyword>
<dbReference type="GO" id="GO:0015628">
    <property type="term" value="P:protein secretion by the type II secretion system"/>
    <property type="evidence" value="ECO:0007669"/>
    <property type="project" value="TreeGrafter"/>
</dbReference>
<dbReference type="InterPro" id="IPR010994">
    <property type="entry name" value="RuvA_2-like"/>
</dbReference>
<evidence type="ECO:0000256" key="2">
    <source>
        <dbReference type="SAM" id="Phobius"/>
    </source>
</evidence>
<feature type="transmembrane region" description="Helical" evidence="2">
    <location>
        <begin position="6"/>
        <end position="25"/>
    </location>
</feature>
<dbReference type="GO" id="GO:0003677">
    <property type="term" value="F:DNA binding"/>
    <property type="evidence" value="ECO:0007669"/>
    <property type="project" value="InterPro"/>
</dbReference>
<dbReference type="InterPro" id="IPR004509">
    <property type="entry name" value="Competence_ComEA_HhH"/>
</dbReference>
<proteinExistence type="predicted"/>
<keyword evidence="2" id="KW-0812">Transmembrane</keyword>
<dbReference type="GO" id="GO:0006281">
    <property type="term" value="P:DNA repair"/>
    <property type="evidence" value="ECO:0007669"/>
    <property type="project" value="InterPro"/>
</dbReference>
<comment type="caution">
    <text evidence="5">The sequence shown here is derived from an EMBL/GenBank/DDBJ whole genome shotgun (WGS) entry which is preliminary data.</text>
</comment>
<accession>A0A7C1X3P5</accession>
<dbReference type="SUPFAM" id="SSF47781">
    <property type="entry name" value="RuvA domain 2-like"/>
    <property type="match status" value="1"/>
</dbReference>
<evidence type="ECO:0000256" key="1">
    <source>
        <dbReference type="SAM" id="MobiDB-lite"/>
    </source>
</evidence>
<dbReference type="InterPro" id="IPR003583">
    <property type="entry name" value="Hlx-hairpin-Hlx_DNA-bd_motif"/>
</dbReference>
<dbReference type="InterPro" id="IPR051675">
    <property type="entry name" value="Endo/Exo/Phosphatase_dom_1"/>
</dbReference>
<organism evidence="5">
    <name type="scientific">candidate division WOR-3 bacterium</name>
    <dbReference type="NCBI Taxonomy" id="2052148"/>
    <lineage>
        <taxon>Bacteria</taxon>
        <taxon>Bacteria division WOR-3</taxon>
    </lineage>
</organism>
<protein>
    <submittedName>
        <fullName evidence="5">Helix-hairpin-helix domain-containing protein</fullName>
    </submittedName>
</protein>
<keyword evidence="2" id="KW-1133">Transmembrane helix</keyword>
<evidence type="ECO:0000313" key="4">
    <source>
        <dbReference type="EMBL" id="HEA86799.1"/>
    </source>
</evidence>
<dbReference type="GO" id="GO:0015627">
    <property type="term" value="C:type II protein secretion system complex"/>
    <property type="evidence" value="ECO:0007669"/>
    <property type="project" value="TreeGrafter"/>
</dbReference>
<dbReference type="AlphaFoldDB" id="A0A7C1X3P5"/>
<reference evidence="5" key="1">
    <citation type="journal article" date="2020" name="mSystems">
        <title>Genome- and Community-Level Interaction Insights into Carbon Utilization and Element Cycling Functions of Hydrothermarchaeota in Hydrothermal Sediment.</title>
        <authorList>
            <person name="Zhou Z."/>
            <person name="Liu Y."/>
            <person name="Xu W."/>
            <person name="Pan J."/>
            <person name="Luo Z.H."/>
            <person name="Li M."/>
        </authorList>
    </citation>
    <scope>NUCLEOTIDE SEQUENCE [LARGE SCALE GENOMIC DNA]</scope>
    <source>
        <strain evidence="5">SpSt-236</strain>
        <strain evidence="4">SpSt-265</strain>
    </source>
</reference>
<dbReference type="EMBL" id="DSKA01000056">
    <property type="protein sequence ID" value="HEE18061.1"/>
    <property type="molecule type" value="Genomic_DNA"/>
</dbReference>
<feature type="domain" description="Helix-hairpin-helix DNA-binding motif class 1" evidence="3">
    <location>
        <begin position="61"/>
        <end position="80"/>
    </location>
</feature>
<evidence type="ECO:0000259" key="3">
    <source>
        <dbReference type="SMART" id="SM00278"/>
    </source>
</evidence>
<evidence type="ECO:0000313" key="5">
    <source>
        <dbReference type="EMBL" id="HEE18061.1"/>
    </source>
</evidence>
<gene>
    <name evidence="5" type="ORF">ENP62_00720</name>
    <name evidence="4" type="ORF">ENP94_02165</name>
</gene>
<dbReference type="PANTHER" id="PTHR21180:SF32">
    <property type="entry name" value="ENDONUCLEASE_EXONUCLEASE_PHOSPHATASE FAMILY DOMAIN-CONTAINING PROTEIN 1"/>
    <property type="match status" value="1"/>
</dbReference>
<dbReference type="SMART" id="SM00278">
    <property type="entry name" value="HhH1"/>
    <property type="match status" value="2"/>
</dbReference>
<name>A0A7C1X3P5_UNCW3</name>
<dbReference type="Pfam" id="PF12836">
    <property type="entry name" value="HHH_3"/>
    <property type="match status" value="1"/>
</dbReference>
<dbReference type="Gene3D" id="1.10.150.280">
    <property type="entry name" value="AF1531-like domain"/>
    <property type="match status" value="1"/>
</dbReference>